<comment type="similarity">
    <text evidence="6">Belongs to the ABC-4 integral membrane protein family.</text>
</comment>
<dbReference type="GO" id="GO:0022857">
    <property type="term" value="F:transmembrane transporter activity"/>
    <property type="evidence" value="ECO:0007669"/>
    <property type="project" value="TreeGrafter"/>
</dbReference>
<dbReference type="PANTHER" id="PTHR30572">
    <property type="entry name" value="MEMBRANE COMPONENT OF TRANSPORTER-RELATED"/>
    <property type="match status" value="1"/>
</dbReference>
<keyword evidence="4 7" id="KW-1133">Transmembrane helix</keyword>
<feature type="transmembrane region" description="Helical" evidence="7">
    <location>
        <begin position="231"/>
        <end position="256"/>
    </location>
</feature>
<evidence type="ECO:0000256" key="2">
    <source>
        <dbReference type="ARBA" id="ARBA00022475"/>
    </source>
</evidence>
<comment type="subcellular location">
    <subcellularLocation>
        <location evidence="1">Cell membrane</location>
        <topology evidence="1">Multi-pass membrane protein</topology>
    </subcellularLocation>
</comment>
<dbReference type="AlphaFoldDB" id="A0A1V4HFC1"/>
<dbReference type="InterPro" id="IPR003838">
    <property type="entry name" value="ABC3_permease_C"/>
</dbReference>
<keyword evidence="10" id="KW-1185">Reference proteome</keyword>
<comment type="caution">
    <text evidence="9">The sequence shown here is derived from an EMBL/GenBank/DDBJ whole genome shotgun (WGS) entry which is preliminary data.</text>
</comment>
<reference evidence="10" key="1">
    <citation type="submission" date="2016-07" db="EMBL/GenBank/DDBJ databases">
        <authorList>
            <person name="Florea S."/>
            <person name="Webb J.S."/>
            <person name="Jaromczyk J."/>
            <person name="Schardl C.L."/>
        </authorList>
    </citation>
    <scope>NUCLEOTIDE SEQUENCE [LARGE SCALE GENOMIC DNA]</scope>
    <source>
        <strain evidence="10">CY1</strain>
    </source>
</reference>
<evidence type="ECO:0000256" key="7">
    <source>
        <dbReference type="SAM" id="Phobius"/>
    </source>
</evidence>
<evidence type="ECO:0000256" key="6">
    <source>
        <dbReference type="ARBA" id="ARBA00038076"/>
    </source>
</evidence>
<evidence type="ECO:0000313" key="10">
    <source>
        <dbReference type="Proteomes" id="UP000190626"/>
    </source>
</evidence>
<dbReference type="EMBL" id="MBTG01000023">
    <property type="protein sequence ID" value="OPH53330.1"/>
    <property type="molecule type" value="Genomic_DNA"/>
</dbReference>
<keyword evidence="2" id="KW-1003">Cell membrane</keyword>
<feature type="domain" description="ABC3 transporter permease C-terminal" evidence="8">
    <location>
        <begin position="235"/>
        <end position="351"/>
    </location>
</feature>
<evidence type="ECO:0000256" key="5">
    <source>
        <dbReference type="ARBA" id="ARBA00023136"/>
    </source>
</evidence>
<dbReference type="STRING" id="1469647.BC351_05495"/>
<accession>A0A1V4HFC1</accession>
<keyword evidence="3 7" id="KW-0812">Transmembrane</keyword>
<dbReference type="Pfam" id="PF02687">
    <property type="entry name" value="FtsX"/>
    <property type="match status" value="1"/>
</dbReference>
<organism evidence="9 10">
    <name type="scientific">Paenibacillus ferrarius</name>
    <dbReference type="NCBI Taxonomy" id="1469647"/>
    <lineage>
        <taxon>Bacteria</taxon>
        <taxon>Bacillati</taxon>
        <taxon>Bacillota</taxon>
        <taxon>Bacilli</taxon>
        <taxon>Bacillales</taxon>
        <taxon>Paenibacillaceae</taxon>
        <taxon>Paenibacillus</taxon>
    </lineage>
</organism>
<dbReference type="GO" id="GO:0005886">
    <property type="term" value="C:plasma membrane"/>
    <property type="evidence" value="ECO:0007669"/>
    <property type="project" value="UniProtKB-SubCell"/>
</dbReference>
<gene>
    <name evidence="9" type="ORF">BC351_05495</name>
</gene>
<protein>
    <recommendedName>
        <fullName evidence="8">ABC3 transporter permease C-terminal domain-containing protein</fullName>
    </recommendedName>
</protein>
<feature type="transmembrane region" description="Helical" evidence="7">
    <location>
        <begin position="277"/>
        <end position="304"/>
    </location>
</feature>
<dbReference type="InterPro" id="IPR050250">
    <property type="entry name" value="Macrolide_Exporter_MacB"/>
</dbReference>
<keyword evidence="5 7" id="KW-0472">Membrane</keyword>
<feature type="transmembrane region" description="Helical" evidence="7">
    <location>
        <begin position="324"/>
        <end position="347"/>
    </location>
</feature>
<evidence type="ECO:0000259" key="8">
    <source>
        <dbReference type="Pfam" id="PF02687"/>
    </source>
</evidence>
<dbReference type="PANTHER" id="PTHR30572:SF4">
    <property type="entry name" value="ABC TRANSPORTER PERMEASE YTRF"/>
    <property type="match status" value="1"/>
</dbReference>
<name>A0A1V4HFC1_9BACL</name>
<proteinExistence type="inferred from homology"/>
<evidence type="ECO:0000313" key="9">
    <source>
        <dbReference type="EMBL" id="OPH53330.1"/>
    </source>
</evidence>
<evidence type="ECO:0000256" key="3">
    <source>
        <dbReference type="ARBA" id="ARBA00022692"/>
    </source>
</evidence>
<sequence length="358" mass="40356">MLLIGYVIGILILSFGVSIINETWAKHKVFSTSEVEHIRILDITLHNGLINLNELVDPLISQSEHADILVKITTSIINGKPYPLYAGIFNKTSHWKFPLINGSHISTKEMLQEKYNVIIGKQVLLDVPPLLLSSNSIEINNLTYSIIGKMGNKEYVTPWDKGTIITLDSLPETLRNTQQSSFQFMIRETKGSPDDTVLKLISEFEKKYPLLKNQYGKLNTDDYSDQLRNSIVATIVLSGLILFVAIVNVVNLTLAWTVDRRKEIGIRRSVGATDRDIILLIAKEIFLLSFIASTIAIVIQILLLNYLDFEKNFNINIRVTYLNWISSTAVAMLCGLTTLIGPLRLSLKMEPSEILNKR</sequence>
<evidence type="ECO:0000256" key="4">
    <source>
        <dbReference type="ARBA" id="ARBA00022989"/>
    </source>
</evidence>
<dbReference type="Proteomes" id="UP000190626">
    <property type="component" value="Unassembled WGS sequence"/>
</dbReference>
<evidence type="ECO:0000256" key="1">
    <source>
        <dbReference type="ARBA" id="ARBA00004651"/>
    </source>
</evidence>